<dbReference type="Proteomes" id="UP000236729">
    <property type="component" value="Unassembled WGS sequence"/>
</dbReference>
<accession>A0A1H6D5H3</accession>
<dbReference type="InterPro" id="IPR027479">
    <property type="entry name" value="S-Me-THD_N_sf"/>
</dbReference>
<dbReference type="InterPro" id="IPR024071">
    <property type="entry name" value="S-Me-THD_C_sf"/>
</dbReference>
<dbReference type="SMR" id="A0A1H6D5H3"/>
<keyword evidence="5" id="KW-1185">Reference proteome</keyword>
<evidence type="ECO:0000259" key="1">
    <source>
        <dbReference type="Pfam" id="PF06032"/>
    </source>
</evidence>
<dbReference type="EMBL" id="FOME01000002">
    <property type="protein sequence ID" value="SFD12302.1"/>
    <property type="molecule type" value="Genomic_DNA"/>
</dbReference>
<evidence type="ECO:0000259" key="2">
    <source>
        <dbReference type="Pfam" id="PF20906"/>
    </source>
</evidence>
<reference evidence="3" key="1">
    <citation type="submission" date="2016-10" db="EMBL/GenBank/DDBJ databases">
        <authorList>
            <person name="de Groot N.N."/>
        </authorList>
    </citation>
    <scope>NUCLEOTIDE SEQUENCE [LARGE SCALE GENOMIC DNA]</scope>
    <source>
        <strain evidence="3">ATCC 20501</strain>
    </source>
</reference>
<dbReference type="InterPro" id="IPR010318">
    <property type="entry name" value="S-Me-THD_N"/>
</dbReference>
<evidence type="ECO:0000313" key="5">
    <source>
        <dbReference type="Proteomes" id="UP000199690"/>
    </source>
</evidence>
<evidence type="ECO:0000313" key="4">
    <source>
        <dbReference type="EMBL" id="SFD12302.1"/>
    </source>
</evidence>
<organism evidence="3 6">
    <name type="scientific">Saccharopolyspora kobensis</name>
    <dbReference type="NCBI Taxonomy" id="146035"/>
    <lineage>
        <taxon>Bacteria</taxon>
        <taxon>Bacillati</taxon>
        <taxon>Actinomycetota</taxon>
        <taxon>Actinomycetes</taxon>
        <taxon>Pseudonocardiales</taxon>
        <taxon>Pseudonocardiaceae</taxon>
        <taxon>Saccharopolyspora</taxon>
    </lineage>
</organism>
<dbReference type="Proteomes" id="UP000199690">
    <property type="component" value="Unassembled WGS sequence"/>
</dbReference>
<dbReference type="AlphaFoldDB" id="A0A1H6D5H3"/>
<dbReference type="Gene3D" id="3.40.1610.10">
    <property type="entry name" value="CV3147-like domain"/>
    <property type="match status" value="1"/>
</dbReference>
<accession>A0A1I1PRL3</accession>
<dbReference type="InterPro" id="IPR048350">
    <property type="entry name" value="S-Me-THD-like_C"/>
</dbReference>
<name>A0A1H6D5H3_9PSEU</name>
<protein>
    <recommendedName>
        <fullName evidence="7">DUF917 domain-containing protein</fullName>
    </recommendedName>
</protein>
<gene>
    <name evidence="3" type="ORF">SAMN02982929_04015</name>
    <name evidence="4" type="ORF">SAMN05216506_102610</name>
</gene>
<sequence length="361" mass="36941">MGQAVCVQIGLADVPALERGVSLLGSGGGGDTVTATALLRGRLAAGHRTALTPVGELSGDARVVPIGVIGATAVFAEKLPSGAEFRAALAAIERWTGHRADALVSIEVGGLNGVVPLVVGGQLGLPVVDADLSGRGVPRLDQLSVAAAGKGLTPVVLAEPGGQVLVLAEGTSIEVERTARAFLAGSGGWAVLALAPIPASELPECAIPGTMSAALSLGRQALSADAEELAAATGGRVLGLGRVVEVSRRPGPGEHGRAGFARGSATVRDHRTQSLLRLEMENEYLFAMRDGEPVASTPDVLAVLDHRTGVPVLCDVIRRGVEVAVLQLPAAGFWTDPRRLQVLAPRAYGIDCDPVLLEVRR</sequence>
<proteinExistence type="predicted"/>
<dbReference type="Pfam" id="PF06032">
    <property type="entry name" value="S-Me-THD_N"/>
    <property type="match status" value="1"/>
</dbReference>
<feature type="domain" description="S-Me-THD-like C-terminal" evidence="2">
    <location>
        <begin position="174"/>
        <end position="353"/>
    </location>
</feature>
<evidence type="ECO:0008006" key="7">
    <source>
        <dbReference type="Google" id="ProtNLM"/>
    </source>
</evidence>
<reference evidence="5 6" key="2">
    <citation type="submission" date="2016-10" db="EMBL/GenBank/DDBJ databases">
        <authorList>
            <person name="Varghese N."/>
            <person name="Submissions S."/>
        </authorList>
    </citation>
    <scope>NUCLEOTIDE SEQUENCE [LARGE SCALE GENOMIC DNA]</scope>
    <source>
        <strain evidence="6">ATCC 20501</strain>
        <strain evidence="4 5">CGMCC 4.3529</strain>
    </source>
</reference>
<dbReference type="Pfam" id="PF20906">
    <property type="entry name" value="S-Me-THD_C"/>
    <property type="match status" value="1"/>
</dbReference>
<dbReference type="Gene3D" id="2.40.390.10">
    <property type="entry name" value="CV3147-like"/>
    <property type="match status" value="1"/>
</dbReference>
<feature type="domain" description="S-Me-THD N-terminal" evidence="1">
    <location>
        <begin position="13"/>
        <end position="167"/>
    </location>
</feature>
<evidence type="ECO:0000313" key="6">
    <source>
        <dbReference type="Proteomes" id="UP000236729"/>
    </source>
</evidence>
<dbReference type="EMBL" id="FNVB01000005">
    <property type="protein sequence ID" value="SEG80552.1"/>
    <property type="molecule type" value="Genomic_DNA"/>
</dbReference>
<evidence type="ECO:0000313" key="3">
    <source>
        <dbReference type="EMBL" id="SEG80552.1"/>
    </source>
</evidence>
<dbReference type="SUPFAM" id="SSF160991">
    <property type="entry name" value="CV3147-like"/>
    <property type="match status" value="1"/>
</dbReference>